<reference evidence="1" key="1">
    <citation type="journal article" date="2020" name="Nature">
        <title>Giant virus diversity and host interactions through global metagenomics.</title>
        <authorList>
            <person name="Schulz F."/>
            <person name="Roux S."/>
            <person name="Paez-Espino D."/>
            <person name="Jungbluth S."/>
            <person name="Walsh D.A."/>
            <person name="Denef V.J."/>
            <person name="McMahon K.D."/>
            <person name="Konstantinidis K.T."/>
            <person name="Eloe-Fadrosh E.A."/>
            <person name="Kyrpides N.C."/>
            <person name="Woyke T."/>
        </authorList>
    </citation>
    <scope>NUCLEOTIDE SEQUENCE</scope>
    <source>
        <strain evidence="1">GVMAG-M-3300023174-3</strain>
    </source>
</reference>
<proteinExistence type="predicted"/>
<dbReference type="EMBL" id="MN739646">
    <property type="protein sequence ID" value="QHT17830.1"/>
    <property type="molecule type" value="Genomic_DNA"/>
</dbReference>
<evidence type="ECO:0000313" key="1">
    <source>
        <dbReference type="EMBL" id="QHT17830.1"/>
    </source>
</evidence>
<dbReference type="AlphaFoldDB" id="A0A6C0DNN9"/>
<sequence length="183" mass="20902">MGLTRFRIDNAKCKDAFSTQNGVNEKRYKKLNSFCAYSHMKTTSNIMSVSPVDSSNIQLASMSANSIRRKPLSISSNYNLEDIIMTTCTTLLPSQLEVDQTYLLYSNVTELGLSTRGEKMKLERIEYIRHTTQRPSTTITDIFSFRRTSSASNVDYCVFVDNQGNRFLFTGRQLEKQINIYLA</sequence>
<accession>A0A6C0DNN9</accession>
<organism evidence="1">
    <name type="scientific">viral metagenome</name>
    <dbReference type="NCBI Taxonomy" id="1070528"/>
    <lineage>
        <taxon>unclassified sequences</taxon>
        <taxon>metagenomes</taxon>
        <taxon>organismal metagenomes</taxon>
    </lineage>
</organism>
<name>A0A6C0DNN9_9ZZZZ</name>
<protein>
    <submittedName>
        <fullName evidence="1">Uncharacterized protein</fullName>
    </submittedName>
</protein>